<reference evidence="1 2" key="1">
    <citation type="journal article" date="2013" name="PLoS Genet.">
        <title>The genome and development-dependent transcriptomes of Pyronema confluens: a window into fungal evolution.</title>
        <authorList>
            <person name="Traeger S."/>
            <person name="Altegoer F."/>
            <person name="Freitag M."/>
            <person name="Gabaldon T."/>
            <person name="Kempken F."/>
            <person name="Kumar A."/>
            <person name="Marcet-Houben M."/>
            <person name="Poggeler S."/>
            <person name="Stajich J.E."/>
            <person name="Nowrousian M."/>
        </authorList>
    </citation>
    <scope>NUCLEOTIDE SEQUENCE [LARGE SCALE GENOMIC DNA]</scope>
    <source>
        <strain evidence="2">CBS 100304</strain>
        <tissue evidence="1">Vegetative mycelium</tissue>
    </source>
</reference>
<evidence type="ECO:0000313" key="2">
    <source>
        <dbReference type="Proteomes" id="UP000018144"/>
    </source>
</evidence>
<dbReference type="AlphaFoldDB" id="U4LMC1"/>
<keyword evidence="2" id="KW-1185">Reference proteome</keyword>
<dbReference type="EMBL" id="HF936006">
    <property type="protein sequence ID" value="CCX33088.1"/>
    <property type="molecule type" value="Genomic_DNA"/>
</dbReference>
<dbReference type="Proteomes" id="UP000018144">
    <property type="component" value="Unassembled WGS sequence"/>
</dbReference>
<gene>
    <name evidence="1" type="ORF">PCON_14119</name>
</gene>
<organism evidence="1 2">
    <name type="scientific">Pyronema omphalodes (strain CBS 100304)</name>
    <name type="common">Pyronema confluens</name>
    <dbReference type="NCBI Taxonomy" id="1076935"/>
    <lineage>
        <taxon>Eukaryota</taxon>
        <taxon>Fungi</taxon>
        <taxon>Dikarya</taxon>
        <taxon>Ascomycota</taxon>
        <taxon>Pezizomycotina</taxon>
        <taxon>Pezizomycetes</taxon>
        <taxon>Pezizales</taxon>
        <taxon>Pyronemataceae</taxon>
        <taxon>Pyronema</taxon>
    </lineage>
</organism>
<name>U4LMC1_PYROM</name>
<evidence type="ECO:0000313" key="1">
    <source>
        <dbReference type="EMBL" id="CCX33088.1"/>
    </source>
</evidence>
<proteinExistence type="predicted"/>
<accession>U4LMC1</accession>
<protein>
    <submittedName>
        <fullName evidence="1">Uncharacterized protein</fullName>
    </submittedName>
</protein>
<sequence>MSDANPDPYFQNEPEAVKVVDGKTSGLGRKIASYNSALCLLKRWLNTRFNQSGVRKAEAVARHDTFQSEPLENKTSHNFEALLKKYPNLGNAVIELKRIQSVLIAREHIDKRYDGLVVYAQHPRDGETYSKMVAEYNAGIWYLIFRTMAKTQAKNAEKNDPYDVDLSDVNSINTQNLMSNWFLHADVGDGDDDAVIGRPTELQLSD</sequence>